<keyword evidence="7 9" id="KW-0472">Membrane</keyword>
<keyword evidence="5 9" id="KW-0812">Transmembrane</keyword>
<dbReference type="Pfam" id="PF04290">
    <property type="entry name" value="DctQ"/>
    <property type="match status" value="1"/>
</dbReference>
<dbReference type="Proteomes" id="UP000268016">
    <property type="component" value="Unassembled WGS sequence"/>
</dbReference>
<feature type="transmembrane region" description="Helical" evidence="9">
    <location>
        <begin position="36"/>
        <end position="60"/>
    </location>
</feature>
<evidence type="ECO:0000313" key="13">
    <source>
        <dbReference type="Proteomes" id="UP000268016"/>
    </source>
</evidence>
<evidence type="ECO:0000256" key="10">
    <source>
        <dbReference type="SAM" id="MobiDB-lite"/>
    </source>
</evidence>
<evidence type="ECO:0000256" key="5">
    <source>
        <dbReference type="ARBA" id="ARBA00022692"/>
    </source>
</evidence>
<evidence type="ECO:0000256" key="3">
    <source>
        <dbReference type="ARBA" id="ARBA00022475"/>
    </source>
</evidence>
<dbReference type="InterPro" id="IPR055348">
    <property type="entry name" value="DctQ"/>
</dbReference>
<evidence type="ECO:0000259" key="11">
    <source>
        <dbReference type="Pfam" id="PF04290"/>
    </source>
</evidence>
<dbReference type="PANTHER" id="PTHR35011">
    <property type="entry name" value="2,3-DIKETO-L-GULONATE TRAP TRANSPORTER SMALL PERMEASE PROTEIN YIAM"/>
    <property type="match status" value="1"/>
</dbReference>
<protein>
    <recommendedName>
        <fullName evidence="9">TRAP transporter small permease protein</fullName>
    </recommendedName>
</protein>
<feature type="transmembrane region" description="Helical" evidence="9">
    <location>
        <begin position="111"/>
        <end position="132"/>
    </location>
</feature>
<evidence type="ECO:0000256" key="7">
    <source>
        <dbReference type="ARBA" id="ARBA00023136"/>
    </source>
</evidence>
<keyword evidence="4 9" id="KW-0997">Cell inner membrane</keyword>
<evidence type="ECO:0000256" key="8">
    <source>
        <dbReference type="ARBA" id="ARBA00038436"/>
    </source>
</evidence>
<keyword evidence="3" id="KW-1003">Cell membrane</keyword>
<proteinExistence type="inferred from homology"/>
<reference evidence="12 13" key="1">
    <citation type="submission" date="2018-10" db="EMBL/GenBank/DDBJ databases">
        <title>Histidinibacterium lentulum gen. nov., sp. nov., a marine bacterium from the culture broth of Picochlorum sp. 122.</title>
        <authorList>
            <person name="Wang G."/>
        </authorList>
    </citation>
    <scope>NUCLEOTIDE SEQUENCE [LARGE SCALE GENOMIC DNA]</scope>
    <source>
        <strain evidence="12 13">B17</strain>
    </source>
</reference>
<evidence type="ECO:0000256" key="4">
    <source>
        <dbReference type="ARBA" id="ARBA00022519"/>
    </source>
</evidence>
<keyword evidence="2 9" id="KW-0813">Transport</keyword>
<dbReference type="EMBL" id="RDRB01000002">
    <property type="protein sequence ID" value="ROU03801.1"/>
    <property type="molecule type" value="Genomic_DNA"/>
</dbReference>
<feature type="region of interest" description="Disordered" evidence="10">
    <location>
        <begin position="1"/>
        <end position="22"/>
    </location>
</feature>
<comment type="function">
    <text evidence="9">Part of the tripartite ATP-independent periplasmic (TRAP) transport system.</text>
</comment>
<feature type="transmembrane region" description="Helical" evidence="9">
    <location>
        <begin position="72"/>
        <end position="90"/>
    </location>
</feature>
<feature type="transmembrane region" description="Helical" evidence="9">
    <location>
        <begin position="152"/>
        <end position="178"/>
    </location>
</feature>
<dbReference type="PANTHER" id="PTHR35011:SF10">
    <property type="entry name" value="TRAP TRANSPORTER SMALL PERMEASE PROTEIN"/>
    <property type="match status" value="1"/>
</dbReference>
<sequence>MSSIDEFSVSRPPPGDPSTDERPALIRYYDSFTRGLFTVSMLVMLMGMTLVIGLDVILRMGMGQPIRGAHDIVGLSLLLLFLLGLPHSWRGGHHVRMDMIYRVLPRPAGRLVDVFAGLAAFVFAAMLAYQAFKYVPTLIARNAGSMLLSIPYWPFAIAIGVSAILFGIAVLMDLYMALTGRKDRVA</sequence>
<evidence type="ECO:0000313" key="12">
    <source>
        <dbReference type="EMBL" id="ROU03801.1"/>
    </source>
</evidence>
<dbReference type="OrthoDB" id="9814265at2"/>
<comment type="subunit">
    <text evidence="9">The complex comprises the extracytoplasmic solute receptor protein and the two transmembrane proteins.</text>
</comment>
<keyword evidence="6 9" id="KW-1133">Transmembrane helix</keyword>
<accession>A0A3N2R8T9</accession>
<evidence type="ECO:0000256" key="6">
    <source>
        <dbReference type="ARBA" id="ARBA00022989"/>
    </source>
</evidence>
<dbReference type="GO" id="GO:0015740">
    <property type="term" value="P:C4-dicarboxylate transport"/>
    <property type="evidence" value="ECO:0007669"/>
    <property type="project" value="TreeGrafter"/>
</dbReference>
<organism evidence="12 13">
    <name type="scientific">Histidinibacterium lentulum</name>
    <dbReference type="NCBI Taxonomy" id="2480588"/>
    <lineage>
        <taxon>Bacteria</taxon>
        <taxon>Pseudomonadati</taxon>
        <taxon>Pseudomonadota</taxon>
        <taxon>Alphaproteobacteria</taxon>
        <taxon>Rhodobacterales</taxon>
        <taxon>Paracoccaceae</taxon>
        <taxon>Histidinibacterium</taxon>
    </lineage>
</organism>
<dbReference type="RefSeq" id="WP_123641336.1">
    <property type="nucleotide sequence ID" value="NZ_ML119082.1"/>
</dbReference>
<name>A0A3N2R8T9_9RHOB</name>
<comment type="similarity">
    <text evidence="8 9">Belongs to the TRAP transporter small permease family.</text>
</comment>
<feature type="domain" description="Tripartite ATP-independent periplasmic transporters DctQ component" evidence="11">
    <location>
        <begin position="48"/>
        <end position="178"/>
    </location>
</feature>
<dbReference type="InterPro" id="IPR007387">
    <property type="entry name" value="TRAP_DctQ"/>
</dbReference>
<dbReference type="AlphaFoldDB" id="A0A3N2R8T9"/>
<gene>
    <name evidence="12" type="ORF">EAT49_05780</name>
</gene>
<evidence type="ECO:0000256" key="1">
    <source>
        <dbReference type="ARBA" id="ARBA00004429"/>
    </source>
</evidence>
<comment type="caution">
    <text evidence="12">The sequence shown here is derived from an EMBL/GenBank/DDBJ whole genome shotgun (WGS) entry which is preliminary data.</text>
</comment>
<dbReference type="GO" id="GO:0022857">
    <property type="term" value="F:transmembrane transporter activity"/>
    <property type="evidence" value="ECO:0007669"/>
    <property type="project" value="UniProtKB-UniRule"/>
</dbReference>
<evidence type="ECO:0000256" key="9">
    <source>
        <dbReference type="RuleBase" id="RU369079"/>
    </source>
</evidence>
<keyword evidence="13" id="KW-1185">Reference proteome</keyword>
<comment type="subcellular location">
    <subcellularLocation>
        <location evidence="1 9">Cell inner membrane</location>
        <topology evidence="1 9">Multi-pass membrane protein</topology>
    </subcellularLocation>
</comment>
<evidence type="ECO:0000256" key="2">
    <source>
        <dbReference type="ARBA" id="ARBA00022448"/>
    </source>
</evidence>
<dbReference type="GO" id="GO:0005886">
    <property type="term" value="C:plasma membrane"/>
    <property type="evidence" value="ECO:0007669"/>
    <property type="project" value="UniProtKB-SubCell"/>
</dbReference>